<evidence type="ECO:0000313" key="11">
    <source>
        <dbReference type="EMBL" id="KAK7112735.1"/>
    </source>
</evidence>
<dbReference type="GO" id="GO:0006515">
    <property type="term" value="P:protein quality control for misfolded or incompletely synthesized proteins"/>
    <property type="evidence" value="ECO:0007669"/>
    <property type="project" value="TreeGrafter"/>
</dbReference>
<dbReference type="FunFam" id="3.30.40.10:FF:000124">
    <property type="entry name" value="STIP1 homology and U box-containing protein 1"/>
    <property type="match status" value="1"/>
</dbReference>
<dbReference type="InterPro" id="IPR041312">
    <property type="entry name" value="CHIP_TPR_N"/>
</dbReference>
<keyword evidence="5" id="KW-0833">Ubl conjugation pathway</keyword>
<evidence type="ECO:0000256" key="6">
    <source>
        <dbReference type="ARBA" id="ARBA00022803"/>
    </source>
</evidence>
<dbReference type="InterPro" id="IPR011990">
    <property type="entry name" value="TPR-like_helical_dom_sf"/>
</dbReference>
<evidence type="ECO:0000256" key="1">
    <source>
        <dbReference type="ARBA" id="ARBA00000900"/>
    </source>
</evidence>
<evidence type="ECO:0000256" key="5">
    <source>
        <dbReference type="ARBA" id="ARBA00022786"/>
    </source>
</evidence>
<evidence type="ECO:0000256" key="3">
    <source>
        <dbReference type="ARBA" id="ARBA00022679"/>
    </source>
</evidence>
<dbReference type="InterPro" id="IPR013083">
    <property type="entry name" value="Znf_RING/FYVE/PHD"/>
</dbReference>
<dbReference type="EC" id="2.3.2.27" evidence="2"/>
<dbReference type="InterPro" id="IPR003613">
    <property type="entry name" value="Ubox_domain"/>
</dbReference>
<dbReference type="Pfam" id="PF04564">
    <property type="entry name" value="U-box"/>
    <property type="match status" value="1"/>
</dbReference>
<dbReference type="GO" id="GO:0051087">
    <property type="term" value="F:protein-folding chaperone binding"/>
    <property type="evidence" value="ECO:0007669"/>
    <property type="project" value="TreeGrafter"/>
</dbReference>
<dbReference type="SMART" id="SM00504">
    <property type="entry name" value="Ubox"/>
    <property type="match status" value="1"/>
</dbReference>
<dbReference type="InterPro" id="IPR019734">
    <property type="entry name" value="TPR_rpt"/>
</dbReference>
<dbReference type="GO" id="GO:0071218">
    <property type="term" value="P:cellular response to misfolded protein"/>
    <property type="evidence" value="ECO:0007669"/>
    <property type="project" value="TreeGrafter"/>
</dbReference>
<dbReference type="Gene3D" id="1.25.40.10">
    <property type="entry name" value="Tetratricopeptide repeat domain"/>
    <property type="match status" value="1"/>
</dbReference>
<feature type="domain" description="U-box" evidence="10">
    <location>
        <begin position="199"/>
        <end position="273"/>
    </location>
</feature>
<dbReference type="Gene3D" id="6.10.140.2020">
    <property type="match status" value="1"/>
</dbReference>
<dbReference type="CDD" id="cd16654">
    <property type="entry name" value="RING-Ubox_CHIP"/>
    <property type="match status" value="1"/>
</dbReference>
<keyword evidence="4" id="KW-0677">Repeat</keyword>
<dbReference type="Proteomes" id="UP001374579">
    <property type="component" value="Unassembled WGS sequence"/>
</dbReference>
<proteinExistence type="predicted"/>
<dbReference type="GO" id="GO:0045862">
    <property type="term" value="P:positive regulation of proteolysis"/>
    <property type="evidence" value="ECO:0007669"/>
    <property type="project" value="TreeGrafter"/>
</dbReference>
<reference evidence="11 12" key="1">
    <citation type="submission" date="2024-02" db="EMBL/GenBank/DDBJ databases">
        <title>Chromosome-scale genome assembly of the rough periwinkle Littorina saxatilis.</title>
        <authorList>
            <person name="De Jode A."/>
            <person name="Faria R."/>
            <person name="Formenti G."/>
            <person name="Sims Y."/>
            <person name="Smith T.P."/>
            <person name="Tracey A."/>
            <person name="Wood J.M.D."/>
            <person name="Zagrodzka Z.B."/>
            <person name="Johannesson K."/>
            <person name="Butlin R.K."/>
            <person name="Leder E.H."/>
        </authorList>
    </citation>
    <scope>NUCLEOTIDE SEQUENCE [LARGE SCALE GENOMIC DNA]</scope>
    <source>
        <strain evidence="11">Snail1</strain>
        <tissue evidence="11">Muscle</tissue>
    </source>
</reference>
<dbReference type="SMART" id="SM00028">
    <property type="entry name" value="TPR"/>
    <property type="match status" value="3"/>
</dbReference>
<gene>
    <name evidence="11" type="ORF">V1264_012138</name>
</gene>
<dbReference type="SUPFAM" id="SSF57850">
    <property type="entry name" value="RING/U-box"/>
    <property type="match status" value="1"/>
</dbReference>
<dbReference type="SUPFAM" id="SSF48452">
    <property type="entry name" value="TPR-like"/>
    <property type="match status" value="1"/>
</dbReference>
<dbReference type="PANTHER" id="PTHR46803">
    <property type="entry name" value="E3 UBIQUITIN-PROTEIN LIGASE CHIP"/>
    <property type="match status" value="1"/>
</dbReference>
<comment type="catalytic activity">
    <reaction evidence="1">
        <text>S-ubiquitinyl-[E2 ubiquitin-conjugating enzyme]-L-cysteine + [acceptor protein]-L-lysine = [E2 ubiquitin-conjugating enzyme]-L-cysteine + N(6)-ubiquitinyl-[acceptor protein]-L-lysine.</text>
        <dbReference type="EC" id="2.3.2.27"/>
    </reaction>
</comment>
<evidence type="ECO:0000259" key="10">
    <source>
        <dbReference type="PROSITE" id="PS51698"/>
    </source>
</evidence>
<evidence type="ECO:0000313" key="12">
    <source>
        <dbReference type="Proteomes" id="UP001374579"/>
    </source>
</evidence>
<organism evidence="11 12">
    <name type="scientific">Littorina saxatilis</name>
    <dbReference type="NCBI Taxonomy" id="31220"/>
    <lineage>
        <taxon>Eukaryota</taxon>
        <taxon>Metazoa</taxon>
        <taxon>Spiralia</taxon>
        <taxon>Lophotrochozoa</taxon>
        <taxon>Mollusca</taxon>
        <taxon>Gastropoda</taxon>
        <taxon>Caenogastropoda</taxon>
        <taxon>Littorinimorpha</taxon>
        <taxon>Littorinoidea</taxon>
        <taxon>Littorinidae</taxon>
        <taxon>Littorina</taxon>
    </lineage>
</organism>
<accession>A0AAN9C0X9</accession>
<dbReference type="PANTHER" id="PTHR46803:SF2">
    <property type="entry name" value="E3 UBIQUITIN-PROTEIN LIGASE CHIP"/>
    <property type="match status" value="1"/>
</dbReference>
<comment type="caution">
    <text evidence="11">The sequence shown here is derived from an EMBL/GenBank/DDBJ whole genome shotgun (WGS) entry which is preliminary data.</text>
</comment>
<dbReference type="GO" id="GO:0000209">
    <property type="term" value="P:protein polyubiquitination"/>
    <property type="evidence" value="ECO:0007669"/>
    <property type="project" value="TreeGrafter"/>
</dbReference>
<dbReference type="PROSITE" id="PS50005">
    <property type="entry name" value="TPR"/>
    <property type="match status" value="1"/>
</dbReference>
<dbReference type="AlphaFoldDB" id="A0AAN9C0X9"/>
<evidence type="ECO:0000256" key="4">
    <source>
        <dbReference type="ARBA" id="ARBA00022737"/>
    </source>
</evidence>
<dbReference type="GO" id="GO:0030018">
    <property type="term" value="C:Z disc"/>
    <property type="evidence" value="ECO:0007669"/>
    <property type="project" value="TreeGrafter"/>
</dbReference>
<evidence type="ECO:0000256" key="8">
    <source>
        <dbReference type="ARBA" id="ARBA00044543"/>
    </source>
</evidence>
<dbReference type="Pfam" id="PF12895">
    <property type="entry name" value="ANAPC3"/>
    <property type="match status" value="1"/>
</dbReference>
<feature type="repeat" description="TPR" evidence="9">
    <location>
        <begin position="3"/>
        <end position="36"/>
    </location>
</feature>
<evidence type="ECO:0000256" key="9">
    <source>
        <dbReference type="PROSITE-ProRule" id="PRU00339"/>
    </source>
</evidence>
<dbReference type="GO" id="GO:0043161">
    <property type="term" value="P:proteasome-mediated ubiquitin-dependent protein catabolic process"/>
    <property type="evidence" value="ECO:0007669"/>
    <property type="project" value="TreeGrafter"/>
</dbReference>
<keyword evidence="12" id="KW-1185">Reference proteome</keyword>
<dbReference type="Gene3D" id="3.30.40.10">
    <property type="entry name" value="Zinc/RING finger domain, C3HC4 (zinc finger)"/>
    <property type="match status" value="1"/>
</dbReference>
<dbReference type="PROSITE" id="PS51698">
    <property type="entry name" value="U_BOX"/>
    <property type="match status" value="1"/>
</dbReference>
<evidence type="ECO:0000256" key="7">
    <source>
        <dbReference type="ARBA" id="ARBA00044534"/>
    </source>
</evidence>
<keyword evidence="6 9" id="KW-0802">TPR repeat</keyword>
<dbReference type="GO" id="GO:0061630">
    <property type="term" value="F:ubiquitin protein ligase activity"/>
    <property type="evidence" value="ECO:0007669"/>
    <property type="project" value="UniProtKB-EC"/>
</dbReference>
<protein>
    <recommendedName>
        <fullName evidence="7">E3 ubiquitin-protein ligase CHIP</fullName>
        <ecNumber evidence="2">2.3.2.27</ecNumber>
    </recommendedName>
    <alternativeName>
        <fullName evidence="8">RING-type E3 ubiquitin transferase CHIP</fullName>
    </alternativeName>
</protein>
<keyword evidence="3" id="KW-0808">Transferase</keyword>
<evidence type="ECO:0000256" key="2">
    <source>
        <dbReference type="ARBA" id="ARBA00012483"/>
    </source>
</evidence>
<dbReference type="Pfam" id="PF18391">
    <property type="entry name" value="CHIP_TPR_N"/>
    <property type="match status" value="1"/>
</dbReference>
<dbReference type="InterPro" id="IPR045202">
    <property type="entry name" value="CHIP_RING-Ubox"/>
</dbReference>
<name>A0AAN9C0X9_9CAEN</name>
<sequence>MSAGDLKNQGNRLFAARKFEDAIHCYTKAIMKNPNTATYFTNRALCYLKLRNWELASQDCHRALELDRNLVKGHFFLGQALVELALYDEAITHLVKAHDLAKDQKLNFGDEVTGALRQAKKRRWNLIEEKRIQQEISLQSYLNKLINDDRERRVKECKKKIGDKDSSDDVEKIEYEQDLRLKEVNELFTQLDERRRKRDVPDNLCGRISFEIMREPVITPSGITYDKKDIIEHLQRVGHFDPVTRTTLTQENLIPNLAMKEVIDLYLESNPWAEDY</sequence>
<dbReference type="EMBL" id="JBAMIC010000002">
    <property type="protein sequence ID" value="KAK7112735.1"/>
    <property type="molecule type" value="Genomic_DNA"/>
</dbReference>